<evidence type="ECO:0000313" key="2">
    <source>
        <dbReference type="WBParaSite" id="ACRNAN_Path_76.g277.t1"/>
    </source>
</evidence>
<protein>
    <submittedName>
        <fullName evidence="2">Uncharacterized protein</fullName>
    </submittedName>
</protein>
<proteinExistence type="predicted"/>
<name>A0A914CB03_9BILA</name>
<reference evidence="2" key="1">
    <citation type="submission" date="2022-11" db="UniProtKB">
        <authorList>
            <consortium name="WormBaseParasite"/>
        </authorList>
    </citation>
    <scope>IDENTIFICATION</scope>
</reference>
<dbReference type="AlphaFoldDB" id="A0A914CB03"/>
<dbReference type="WBParaSite" id="ACRNAN_Path_76.g277.t1">
    <property type="protein sequence ID" value="ACRNAN_Path_76.g277.t1"/>
    <property type="gene ID" value="ACRNAN_Path_76.g277"/>
</dbReference>
<sequence length="78" mass="8871">MNRFHKSNESFVSRTCLAFEVPPREPEVNAAEPEGESFVGKLTGLLKRGPTHQDYPTTKIYEEPLASTSRAYEVDEFH</sequence>
<accession>A0A914CB03</accession>
<evidence type="ECO:0000313" key="1">
    <source>
        <dbReference type="Proteomes" id="UP000887540"/>
    </source>
</evidence>
<keyword evidence="1" id="KW-1185">Reference proteome</keyword>
<dbReference type="Proteomes" id="UP000887540">
    <property type="component" value="Unplaced"/>
</dbReference>
<organism evidence="1 2">
    <name type="scientific">Acrobeloides nanus</name>
    <dbReference type="NCBI Taxonomy" id="290746"/>
    <lineage>
        <taxon>Eukaryota</taxon>
        <taxon>Metazoa</taxon>
        <taxon>Ecdysozoa</taxon>
        <taxon>Nematoda</taxon>
        <taxon>Chromadorea</taxon>
        <taxon>Rhabditida</taxon>
        <taxon>Tylenchina</taxon>
        <taxon>Cephalobomorpha</taxon>
        <taxon>Cephaloboidea</taxon>
        <taxon>Cephalobidae</taxon>
        <taxon>Acrobeloides</taxon>
    </lineage>
</organism>